<sequence>MFSNCHHHDDAERVVIILDDHDKFMEQLLNSKYKQERNLSCYKQILKYLTNTRGLILKYYELPVILRRDRRFITEIAQTFEFYQQLPEEFKSDKQVMLNCFKKKVFNGSDIKSGYIPSNLMNDRKFILELIEGNPTCLYLVPKEREFVLAAMKHDIIYLGFLPGSEKKNESYMWELFLKNWENLRFASGELLNNPSFAIKVRKHDTNTFNYYCGRPHLAVHARDKFRNNREYVLFAILHGKADFTMIKKVFQADLEIKMANNIKTDASLWKLKEEWANDKEMILKYVKHNSNILKFINLELLQDYEFNIKLIYKNIESIQFINECNTNFKQLFTQSDKTELISRYLSNKKFNINSKIINPTNIRAFGSKINYIHFIEEYLNENDLIYITSNIDGQACYGLLNVISNKKIFNECLQLWKITVKKHYSCYELFNIKYTKQDIIEIISSMHESPFPFLAHIDRNVFSSESEVLLIAIQTHFKCFELASKELKSDLNFIRKSVNLNRNIIKVIDLQIVQDNLDLLIIYINYKLKINTMYGYQNSAHALNPLINILAKHLQNEDTVLQLVEIPQFVNLFYGHIDINLRSSEEFCLKILKTDLNNATKIPNLIKYRNFIIEFLKEGKSITFIPKIFEQDEEFLHLFFKNWNRTEYLPILPADEIFIGILIKELKINPSIYRNFNNSDPLKHNWDILLNVARDVNSCLVFPTTIWQDENFKLELVKRGIFPPSFLKHFNSILNDMDLIVENGFYLIQ</sequence>
<proteinExistence type="predicted"/>
<reference evidence="2 3" key="1">
    <citation type="journal article" date="2010" name="Cell">
        <title>The genome of Naegleria gruberi illuminates early eukaryotic versatility.</title>
        <authorList>
            <person name="Fritz-Laylin L.K."/>
            <person name="Prochnik S.E."/>
            <person name="Ginger M.L."/>
            <person name="Dacks J.B."/>
            <person name="Carpenter M.L."/>
            <person name="Field M.C."/>
            <person name="Kuo A."/>
            <person name="Paredez A."/>
            <person name="Chapman J."/>
            <person name="Pham J."/>
            <person name="Shu S."/>
            <person name="Neupane R."/>
            <person name="Cipriano M."/>
            <person name="Mancuso J."/>
            <person name="Tu H."/>
            <person name="Salamov A."/>
            <person name="Lindquist E."/>
            <person name="Shapiro H."/>
            <person name="Lucas S."/>
            <person name="Grigoriev I.V."/>
            <person name="Cande W.Z."/>
            <person name="Fulton C."/>
            <person name="Rokhsar D.S."/>
            <person name="Dawson S.C."/>
        </authorList>
    </citation>
    <scope>NUCLEOTIDE SEQUENCE [LARGE SCALE GENOMIC DNA]</scope>
    <source>
        <strain evidence="2 3">NEG-M</strain>
    </source>
</reference>
<dbReference type="KEGG" id="ngr:NAEGRDRAFT_64565"/>
<dbReference type="InterPro" id="IPR025197">
    <property type="entry name" value="DUF4116"/>
</dbReference>
<evidence type="ECO:0000313" key="3">
    <source>
        <dbReference type="Proteomes" id="UP000006671"/>
    </source>
</evidence>
<evidence type="ECO:0000313" key="2">
    <source>
        <dbReference type="EMBL" id="EFC47511.1"/>
    </source>
</evidence>
<dbReference type="Pfam" id="PF13475">
    <property type="entry name" value="DUF4116"/>
    <property type="match status" value="1"/>
</dbReference>
<organism evidence="3">
    <name type="scientific">Naegleria gruberi</name>
    <name type="common">Amoeba</name>
    <dbReference type="NCBI Taxonomy" id="5762"/>
    <lineage>
        <taxon>Eukaryota</taxon>
        <taxon>Discoba</taxon>
        <taxon>Heterolobosea</taxon>
        <taxon>Tetramitia</taxon>
        <taxon>Eutetramitia</taxon>
        <taxon>Vahlkampfiidae</taxon>
        <taxon>Naegleria</taxon>
    </lineage>
</organism>
<feature type="domain" description="DUF4116" evidence="1">
    <location>
        <begin position="279"/>
        <end position="324"/>
    </location>
</feature>
<gene>
    <name evidence="2" type="ORF">NAEGRDRAFT_64565</name>
</gene>
<dbReference type="RefSeq" id="XP_002680255.1">
    <property type="nucleotide sequence ID" value="XM_002680209.1"/>
</dbReference>
<evidence type="ECO:0000259" key="1">
    <source>
        <dbReference type="Pfam" id="PF13475"/>
    </source>
</evidence>
<accession>D2V6V0</accession>
<protein>
    <submittedName>
        <fullName evidence="2">Predicted protein</fullName>
    </submittedName>
</protein>
<name>D2V6V0_NAEGR</name>
<dbReference type="Proteomes" id="UP000006671">
    <property type="component" value="Unassembled WGS sequence"/>
</dbReference>
<dbReference type="InParanoid" id="D2V6V0"/>
<dbReference type="EMBL" id="GG738854">
    <property type="protein sequence ID" value="EFC47511.1"/>
    <property type="molecule type" value="Genomic_DNA"/>
</dbReference>
<dbReference type="AlphaFoldDB" id="D2V6V0"/>
<dbReference type="VEuPathDB" id="AmoebaDB:NAEGRDRAFT_64565"/>
<dbReference type="GeneID" id="8861702"/>
<keyword evidence="3" id="KW-1185">Reference proteome</keyword>